<evidence type="ECO:0000313" key="3">
    <source>
        <dbReference type="Proteomes" id="UP000019494"/>
    </source>
</evidence>
<proteinExistence type="predicted"/>
<keyword evidence="3" id="KW-1185">Reference proteome</keyword>
<sequence>MLLAGCAGSTPGSPGAEGGEPTGPPSAEPLALECGLSVVDGGQEVVRYCGAGAARVTVPGGSYDAEGAECRQRGEFVTANFGTNYSNDEAAQGQYVGLLLGGVPGAGASPAKVRLAGLEVTVGGKRQQVAAATATARLTGDRLEGTVSGRVGEDAVSIEFHCTTA</sequence>
<organism evidence="2 3">
    <name type="scientific">Intrasporangium chromatireducens Q5-1</name>
    <dbReference type="NCBI Taxonomy" id="584657"/>
    <lineage>
        <taxon>Bacteria</taxon>
        <taxon>Bacillati</taxon>
        <taxon>Actinomycetota</taxon>
        <taxon>Actinomycetes</taxon>
        <taxon>Micrococcales</taxon>
        <taxon>Intrasporangiaceae</taxon>
        <taxon>Intrasporangium</taxon>
    </lineage>
</organism>
<evidence type="ECO:0000313" key="2">
    <source>
        <dbReference type="EMBL" id="EWT07658.1"/>
    </source>
</evidence>
<accession>W9GS67</accession>
<name>W9GS67_9MICO</name>
<feature type="region of interest" description="Disordered" evidence="1">
    <location>
        <begin position="1"/>
        <end position="28"/>
    </location>
</feature>
<comment type="caution">
    <text evidence="2">The sequence shown here is derived from an EMBL/GenBank/DDBJ whole genome shotgun (WGS) entry which is preliminary data.</text>
</comment>
<reference evidence="3" key="1">
    <citation type="submission" date="2013-08" db="EMBL/GenBank/DDBJ databases">
        <title>Intrasporangium oryzae NRRL B-24470.</title>
        <authorList>
            <person name="Liu H."/>
            <person name="Wang G."/>
        </authorList>
    </citation>
    <scope>NUCLEOTIDE SEQUENCE [LARGE SCALE GENOMIC DNA]</scope>
    <source>
        <strain evidence="3">Q5-1</strain>
    </source>
</reference>
<evidence type="ECO:0008006" key="4">
    <source>
        <dbReference type="Google" id="ProtNLM"/>
    </source>
</evidence>
<evidence type="ECO:0000256" key="1">
    <source>
        <dbReference type="SAM" id="MobiDB-lite"/>
    </source>
</evidence>
<dbReference type="Proteomes" id="UP000019494">
    <property type="component" value="Unassembled WGS sequence"/>
</dbReference>
<dbReference type="AlphaFoldDB" id="W9GS67"/>
<dbReference type="EMBL" id="AWQS01000007">
    <property type="protein sequence ID" value="EWT07658.1"/>
    <property type="molecule type" value="Genomic_DNA"/>
</dbReference>
<protein>
    <recommendedName>
        <fullName evidence="4">Lipoprotein</fullName>
    </recommendedName>
</protein>
<gene>
    <name evidence="2" type="ORF">N864_03295</name>
</gene>